<accession>A0A9P0LMQ3</accession>
<evidence type="ECO:0000256" key="4">
    <source>
        <dbReference type="RuleBase" id="RU003718"/>
    </source>
</evidence>
<keyword evidence="3 4" id="KW-0808">Transferase</keyword>
<dbReference type="Proteomes" id="UP001152888">
    <property type="component" value="Unassembled WGS sequence"/>
</dbReference>
<sequence>MDLFQRTWNLVMTSAAYINLRLIFYPKQKEIAEQLIPSKFDFDSALYNVSLILCNSHESVNQPVPMVPNMIHIGGYHVKPPNTLPQELQEFMNSAPDGVVYFSLGSCVKSSEMDEERKQIILKAFGKLKQKVLWKWDEDAIPGKPDNIKLAKWLPQQDLLAHPNMKLFVTHGGLLSNFETIYHGVPVLALPIFADQKLNAARIQEAGYGKYVLLREITEEKLDQALQSLLNEPKYKQNAERRSSIFHDRPVKPMDLAIYWIEYVIRHKGAEHLRVAGAKLPWYQYYSLDSITLILLVIMSPYFLLKLLFITLKRRIVKIKEE</sequence>
<evidence type="ECO:0000256" key="1">
    <source>
        <dbReference type="ARBA" id="ARBA00009995"/>
    </source>
</evidence>
<dbReference type="EMBL" id="CAKOFQ010007351">
    <property type="protein sequence ID" value="CAH1999055.1"/>
    <property type="molecule type" value="Genomic_DNA"/>
</dbReference>
<dbReference type="AlphaFoldDB" id="A0A9P0LMQ3"/>
<dbReference type="EC" id="2.4.1.17" evidence="5"/>
<evidence type="ECO:0000256" key="3">
    <source>
        <dbReference type="ARBA" id="ARBA00022679"/>
    </source>
</evidence>
<dbReference type="PANTHER" id="PTHR48043:SF159">
    <property type="entry name" value="EG:EG0003.4 PROTEIN-RELATED"/>
    <property type="match status" value="1"/>
</dbReference>
<evidence type="ECO:0000256" key="5">
    <source>
        <dbReference type="RuleBase" id="RU362059"/>
    </source>
</evidence>
<keyword evidence="2 4" id="KW-0328">Glycosyltransferase</keyword>
<reference evidence="6" key="1">
    <citation type="submission" date="2022-03" db="EMBL/GenBank/DDBJ databases">
        <authorList>
            <person name="Sayadi A."/>
        </authorList>
    </citation>
    <scope>NUCLEOTIDE SEQUENCE</scope>
</reference>
<dbReference type="Gene3D" id="3.40.50.2000">
    <property type="entry name" value="Glycogen Phosphorylase B"/>
    <property type="match status" value="1"/>
</dbReference>
<keyword evidence="5" id="KW-1133">Transmembrane helix</keyword>
<name>A0A9P0LMQ3_ACAOB</name>
<dbReference type="SUPFAM" id="SSF53756">
    <property type="entry name" value="UDP-Glycosyltransferase/glycogen phosphorylase"/>
    <property type="match status" value="1"/>
</dbReference>
<dbReference type="GO" id="GO:0016020">
    <property type="term" value="C:membrane"/>
    <property type="evidence" value="ECO:0007669"/>
    <property type="project" value="UniProtKB-SubCell"/>
</dbReference>
<dbReference type="OrthoDB" id="5835829at2759"/>
<dbReference type="FunFam" id="3.40.50.2000:FF:000050">
    <property type="entry name" value="UDP-glucuronosyltransferase"/>
    <property type="match status" value="1"/>
</dbReference>
<keyword evidence="5" id="KW-0812">Transmembrane</keyword>
<dbReference type="InterPro" id="IPR002213">
    <property type="entry name" value="UDP_glucos_trans"/>
</dbReference>
<proteinExistence type="inferred from homology"/>
<dbReference type="InterPro" id="IPR035595">
    <property type="entry name" value="UDP_glycos_trans_CS"/>
</dbReference>
<comment type="similarity">
    <text evidence="1 4">Belongs to the UDP-glycosyltransferase family.</text>
</comment>
<comment type="catalytic activity">
    <reaction evidence="5">
        <text>glucuronate acceptor + UDP-alpha-D-glucuronate = acceptor beta-D-glucuronoside + UDP + H(+)</text>
        <dbReference type="Rhea" id="RHEA:21032"/>
        <dbReference type="ChEBI" id="CHEBI:15378"/>
        <dbReference type="ChEBI" id="CHEBI:58052"/>
        <dbReference type="ChEBI" id="CHEBI:58223"/>
        <dbReference type="ChEBI" id="CHEBI:132367"/>
        <dbReference type="ChEBI" id="CHEBI:132368"/>
        <dbReference type="EC" id="2.4.1.17"/>
    </reaction>
</comment>
<keyword evidence="7" id="KW-1185">Reference proteome</keyword>
<comment type="subcellular location">
    <subcellularLocation>
        <location evidence="5">Membrane</location>
        <topology evidence="5">Single-pass membrane protein</topology>
    </subcellularLocation>
</comment>
<keyword evidence="5" id="KW-0472">Membrane</keyword>
<evidence type="ECO:0000256" key="2">
    <source>
        <dbReference type="ARBA" id="ARBA00022676"/>
    </source>
</evidence>
<gene>
    <name evidence="6" type="ORF">ACAOBT_LOCUS24769</name>
</gene>
<protein>
    <recommendedName>
        <fullName evidence="5">UDP-glucuronosyltransferase</fullName>
        <ecNumber evidence="5">2.4.1.17</ecNumber>
    </recommendedName>
</protein>
<dbReference type="PANTHER" id="PTHR48043">
    <property type="entry name" value="EG:EG0003.4 PROTEIN-RELATED"/>
    <property type="match status" value="1"/>
</dbReference>
<dbReference type="CDD" id="cd03784">
    <property type="entry name" value="GT1_Gtf-like"/>
    <property type="match status" value="1"/>
</dbReference>
<feature type="transmembrane region" description="Helical" evidence="5">
    <location>
        <begin position="291"/>
        <end position="312"/>
    </location>
</feature>
<evidence type="ECO:0000313" key="6">
    <source>
        <dbReference type="EMBL" id="CAH1999055.1"/>
    </source>
</evidence>
<dbReference type="Pfam" id="PF00201">
    <property type="entry name" value="UDPGT"/>
    <property type="match status" value="1"/>
</dbReference>
<dbReference type="PROSITE" id="PS00375">
    <property type="entry name" value="UDPGT"/>
    <property type="match status" value="1"/>
</dbReference>
<evidence type="ECO:0000313" key="7">
    <source>
        <dbReference type="Proteomes" id="UP001152888"/>
    </source>
</evidence>
<dbReference type="GO" id="GO:0015020">
    <property type="term" value="F:glucuronosyltransferase activity"/>
    <property type="evidence" value="ECO:0007669"/>
    <property type="project" value="UniProtKB-EC"/>
</dbReference>
<comment type="caution">
    <text evidence="6">The sequence shown here is derived from an EMBL/GenBank/DDBJ whole genome shotgun (WGS) entry which is preliminary data.</text>
</comment>
<organism evidence="6 7">
    <name type="scientific">Acanthoscelides obtectus</name>
    <name type="common">Bean weevil</name>
    <name type="synonym">Bruchus obtectus</name>
    <dbReference type="NCBI Taxonomy" id="200917"/>
    <lineage>
        <taxon>Eukaryota</taxon>
        <taxon>Metazoa</taxon>
        <taxon>Ecdysozoa</taxon>
        <taxon>Arthropoda</taxon>
        <taxon>Hexapoda</taxon>
        <taxon>Insecta</taxon>
        <taxon>Pterygota</taxon>
        <taxon>Neoptera</taxon>
        <taxon>Endopterygota</taxon>
        <taxon>Coleoptera</taxon>
        <taxon>Polyphaga</taxon>
        <taxon>Cucujiformia</taxon>
        <taxon>Chrysomeloidea</taxon>
        <taxon>Chrysomelidae</taxon>
        <taxon>Bruchinae</taxon>
        <taxon>Bruchini</taxon>
        <taxon>Acanthoscelides</taxon>
    </lineage>
</organism>
<dbReference type="InterPro" id="IPR050271">
    <property type="entry name" value="UDP-glycosyltransferase"/>
</dbReference>